<accession>A0A081QV27</accession>
<reference evidence="1 2" key="1">
    <citation type="submission" date="2016-01" db="EMBL/GenBank/DDBJ databases">
        <title>Highly variable Streptococcus oralis are common among viridans streptococci isolated from primates.</title>
        <authorList>
            <person name="Denapaite D."/>
            <person name="Rieger M."/>
            <person name="Koendgen S."/>
            <person name="Brueckner R."/>
            <person name="Ochigava I."/>
            <person name="Kappeler P."/>
            <person name="Maetz-Rensing K."/>
            <person name="Leendertz F."/>
            <person name="Hakenbeck R."/>
        </authorList>
    </citation>
    <scope>NUCLEOTIDE SEQUENCE [LARGE SCALE GENOMIC DNA]</scope>
    <source>
        <strain evidence="1 2">DD24</strain>
    </source>
</reference>
<dbReference type="EMBL" id="LQZB01000016">
    <property type="protein sequence ID" value="KXU06380.1"/>
    <property type="molecule type" value="Genomic_DNA"/>
</dbReference>
<organism evidence="1 2">
    <name type="scientific">Streptococcus oralis</name>
    <dbReference type="NCBI Taxonomy" id="1303"/>
    <lineage>
        <taxon>Bacteria</taxon>
        <taxon>Bacillati</taxon>
        <taxon>Bacillota</taxon>
        <taxon>Bacilli</taxon>
        <taxon>Lactobacillales</taxon>
        <taxon>Streptococcaceae</taxon>
        <taxon>Streptococcus</taxon>
    </lineage>
</organism>
<evidence type="ECO:0000313" key="1">
    <source>
        <dbReference type="EMBL" id="KXU06380.1"/>
    </source>
</evidence>
<sequence>MPSLQLSRTNLSLSIKTSFSRSYHSTIFAPETKDLLRHKQIAYQLSDIRT</sequence>
<dbReference type="PATRIC" id="fig|1303.84.peg.151"/>
<name>A0A081QV27_STROR</name>
<comment type="caution">
    <text evidence="1">The sequence shown here is derived from an EMBL/GenBank/DDBJ whole genome shotgun (WGS) entry which is preliminary data.</text>
</comment>
<proteinExistence type="predicted"/>
<dbReference type="AlphaFoldDB" id="A0A081QV27"/>
<protein>
    <submittedName>
        <fullName evidence="1">Uncharacterized protein</fullName>
    </submittedName>
</protein>
<dbReference type="Proteomes" id="UP000070353">
    <property type="component" value="Unassembled WGS sequence"/>
</dbReference>
<evidence type="ECO:0000313" key="2">
    <source>
        <dbReference type="Proteomes" id="UP000070353"/>
    </source>
</evidence>
<gene>
    <name evidence="1" type="ORF">SORDD24_00139</name>
</gene>